<dbReference type="InterPro" id="IPR000524">
    <property type="entry name" value="Tscrpt_reg_HTH_GntR"/>
</dbReference>
<evidence type="ECO:0000256" key="2">
    <source>
        <dbReference type="ARBA" id="ARBA00023125"/>
    </source>
</evidence>
<evidence type="ECO:0000313" key="5">
    <source>
        <dbReference type="EMBL" id="SDL44780.1"/>
    </source>
</evidence>
<dbReference type="InterPro" id="IPR036390">
    <property type="entry name" value="WH_DNA-bd_sf"/>
</dbReference>
<dbReference type="Proteomes" id="UP000198811">
    <property type="component" value="Unassembled WGS sequence"/>
</dbReference>
<dbReference type="SUPFAM" id="SSF46785">
    <property type="entry name" value="Winged helix' DNA-binding domain"/>
    <property type="match status" value="1"/>
</dbReference>
<keyword evidence="6" id="KW-1185">Reference proteome</keyword>
<dbReference type="PANTHER" id="PTHR38445:SF10">
    <property type="entry name" value="GNTR-FAMILY TRANSCRIPTIONAL REGULATOR"/>
    <property type="match status" value="1"/>
</dbReference>
<dbReference type="SMART" id="SM00345">
    <property type="entry name" value="HTH_GNTR"/>
    <property type="match status" value="1"/>
</dbReference>
<evidence type="ECO:0000256" key="3">
    <source>
        <dbReference type="ARBA" id="ARBA00023163"/>
    </source>
</evidence>
<proteinExistence type="predicted"/>
<reference evidence="5 6" key="1">
    <citation type="submission" date="2016-10" db="EMBL/GenBank/DDBJ databases">
        <authorList>
            <person name="Varghese N."/>
            <person name="Submissions S."/>
        </authorList>
    </citation>
    <scope>NUCLEOTIDE SEQUENCE [LARGE SCALE GENOMIC DNA]</scope>
    <source>
        <strain evidence="5 6">NLAE-zl-C224</strain>
    </source>
</reference>
<dbReference type="InterPro" id="IPR036388">
    <property type="entry name" value="WH-like_DNA-bd_sf"/>
</dbReference>
<dbReference type="Pfam" id="PF00392">
    <property type="entry name" value="GntR"/>
    <property type="match status" value="1"/>
</dbReference>
<keyword evidence="1" id="KW-0805">Transcription regulation</keyword>
<accession>A0ABY0QPN9</accession>
<evidence type="ECO:0000256" key="1">
    <source>
        <dbReference type="ARBA" id="ARBA00023015"/>
    </source>
</evidence>
<organism evidence="5 6">
    <name type="scientific">Clostridium cochlearium</name>
    <dbReference type="NCBI Taxonomy" id="1494"/>
    <lineage>
        <taxon>Bacteria</taxon>
        <taxon>Bacillati</taxon>
        <taxon>Bacillota</taxon>
        <taxon>Clostridia</taxon>
        <taxon>Eubacteriales</taxon>
        <taxon>Clostridiaceae</taxon>
        <taxon>Clostridium</taxon>
    </lineage>
</organism>
<dbReference type="PANTHER" id="PTHR38445">
    <property type="entry name" value="HTH-TYPE TRANSCRIPTIONAL REPRESSOR YTRA"/>
    <property type="match status" value="1"/>
</dbReference>
<evidence type="ECO:0000259" key="4">
    <source>
        <dbReference type="PROSITE" id="PS50949"/>
    </source>
</evidence>
<evidence type="ECO:0000313" key="6">
    <source>
        <dbReference type="Proteomes" id="UP000198811"/>
    </source>
</evidence>
<name>A0ABY0QPN9_CLOCO</name>
<feature type="domain" description="HTH gntR-type" evidence="4">
    <location>
        <begin position="9"/>
        <end position="77"/>
    </location>
</feature>
<dbReference type="CDD" id="cd07377">
    <property type="entry name" value="WHTH_GntR"/>
    <property type="match status" value="1"/>
</dbReference>
<keyword evidence="2" id="KW-0238">DNA-binding</keyword>
<comment type="caution">
    <text evidence="5">The sequence shown here is derived from an EMBL/GenBank/DDBJ whole genome shotgun (WGS) entry which is preliminary data.</text>
</comment>
<dbReference type="Gene3D" id="1.10.10.10">
    <property type="entry name" value="Winged helix-like DNA-binding domain superfamily/Winged helix DNA-binding domain"/>
    <property type="match status" value="1"/>
</dbReference>
<dbReference type="RefSeq" id="WP_089868119.1">
    <property type="nucleotide sequence ID" value="NZ_FNGL01000038.1"/>
</dbReference>
<protein>
    <submittedName>
        <fullName evidence="5">Transcriptional regulator, GntR family</fullName>
    </submittedName>
</protein>
<gene>
    <name evidence="5" type="ORF">SAMN05216497_1382</name>
</gene>
<sequence length="130" mass="15173">MKIKLDDSKPIYLQIAEDIEDDILNGFLEEESQVMSTTQFSEIYGINPATSRKGMNILVEEGILYKKRGIGMFVKSGALEYIKNKRRKRFFEDYILETLKEGKKLELSKEDIINMIKDYKQSGNMSRKDF</sequence>
<dbReference type="PROSITE" id="PS50949">
    <property type="entry name" value="HTH_GNTR"/>
    <property type="match status" value="1"/>
</dbReference>
<keyword evidence="3" id="KW-0804">Transcription</keyword>
<dbReference type="EMBL" id="FNGL01000038">
    <property type="protein sequence ID" value="SDL44780.1"/>
    <property type="molecule type" value="Genomic_DNA"/>
</dbReference>